<reference evidence="19" key="1">
    <citation type="submission" date="2016-11" db="EMBL/GenBank/DDBJ databases">
        <authorList>
            <person name="Varghese N."/>
            <person name="Submissions S."/>
        </authorList>
    </citation>
    <scope>NUCLEOTIDE SEQUENCE [LARGE SCALE GENOMIC DNA]</scope>
    <source>
        <strain evidence="19">DSM 100564</strain>
    </source>
</reference>
<keyword evidence="10 15" id="KW-0234">DNA repair</keyword>
<dbReference type="NCBIfam" id="NF002211">
    <property type="entry name" value="PRK01103.1"/>
    <property type="match status" value="1"/>
</dbReference>
<comment type="function">
    <text evidence="15">Involved in base excision repair of DNA damaged by oxidation or by mutagenic agents. Acts as DNA glycosylase that recognizes and removes damaged bases. Has a preference for oxidized purines, such as 7,8-dihydro-8-oxoguanine (8-oxoG). Has AP (apurinic/apyrimidinic) lyase activity and introduces nicks in the DNA strand. Cleaves the DNA backbone by beta-delta elimination to generate a single-strand break at the site of the removed base with both 3'- and 5'-phosphates.</text>
</comment>
<dbReference type="InterPro" id="IPR010979">
    <property type="entry name" value="Ribosomal_uS13-like_H2TH"/>
</dbReference>
<evidence type="ECO:0000256" key="13">
    <source>
        <dbReference type="ARBA" id="ARBA00023295"/>
    </source>
</evidence>
<dbReference type="EC" id="4.2.99.18" evidence="15"/>
<keyword evidence="8 15" id="KW-0862">Zinc</keyword>
<dbReference type="PANTHER" id="PTHR22993:SF9">
    <property type="entry name" value="FORMAMIDOPYRIMIDINE-DNA GLYCOSYLASE"/>
    <property type="match status" value="1"/>
</dbReference>
<dbReference type="AlphaFoldDB" id="A0A1M6AY90"/>
<dbReference type="SMART" id="SM01232">
    <property type="entry name" value="H2TH"/>
    <property type="match status" value="1"/>
</dbReference>
<keyword evidence="7 15" id="KW-0378">Hydrolase</keyword>
<evidence type="ECO:0000313" key="18">
    <source>
        <dbReference type="EMBL" id="SHI41479.1"/>
    </source>
</evidence>
<proteinExistence type="inferred from homology"/>
<dbReference type="InterPro" id="IPR010663">
    <property type="entry name" value="Znf_FPG/IleRS"/>
</dbReference>
<evidence type="ECO:0000256" key="14">
    <source>
        <dbReference type="ARBA" id="ARBA00044632"/>
    </source>
</evidence>
<dbReference type="SUPFAM" id="SSF46946">
    <property type="entry name" value="S13-like H2TH domain"/>
    <property type="match status" value="1"/>
</dbReference>
<feature type="domain" description="FPG-type" evidence="16">
    <location>
        <begin position="247"/>
        <end position="283"/>
    </location>
</feature>
<comment type="similarity">
    <text evidence="2 15">Belongs to the FPG family.</text>
</comment>
<dbReference type="InterPro" id="IPR012319">
    <property type="entry name" value="FPG_cat"/>
</dbReference>
<dbReference type="SUPFAM" id="SSF81624">
    <property type="entry name" value="N-terminal domain of MutM-like DNA repair proteins"/>
    <property type="match status" value="1"/>
</dbReference>
<dbReference type="GO" id="GO:0008270">
    <property type="term" value="F:zinc ion binding"/>
    <property type="evidence" value="ECO:0007669"/>
    <property type="project" value="UniProtKB-UniRule"/>
</dbReference>
<dbReference type="CDD" id="cd08966">
    <property type="entry name" value="EcFpg-like_N"/>
    <property type="match status" value="1"/>
</dbReference>
<dbReference type="InterPro" id="IPR000214">
    <property type="entry name" value="Znf_DNA_glyclase/AP_lyase"/>
</dbReference>
<dbReference type="FunFam" id="1.10.8.50:FF:000003">
    <property type="entry name" value="Formamidopyrimidine-DNA glycosylase"/>
    <property type="match status" value="1"/>
</dbReference>
<feature type="binding site" evidence="15">
    <location>
        <position position="162"/>
    </location>
    <ligand>
        <name>DNA</name>
        <dbReference type="ChEBI" id="CHEBI:16991"/>
    </ligand>
</feature>
<feature type="active site" description="Proton donor; for beta-elimination activity" evidence="15">
    <location>
        <position position="58"/>
    </location>
</feature>
<evidence type="ECO:0000259" key="16">
    <source>
        <dbReference type="PROSITE" id="PS51066"/>
    </source>
</evidence>
<sequence>MPELPEVETVRRGLLPSMEHARFSDVAVNRPNLRWPFPERMAERLTGARVNALRRRSKYILVELDTDETLLIHLGMSGRMTVSGDPLGQFVHTHPQAEKHDHVVFDMDNGARVTFNDPRRFGAMDLLTTATVDAHPLLAKLGPEPLGNGFDEDYLVKSLENRNTPVKSALLDQRIVAGLGNIYVCEALYRAGISPRRKAGKIAAERTASLVPIIRRVLSDAIDAGGSSLKDFRQADGELGYFQHSFDVYGREGEACHTSGCDGVIARITQSGRSSFYCPQCQR</sequence>
<dbReference type="Pfam" id="PF01149">
    <property type="entry name" value="Fapy_DNA_glyco"/>
    <property type="match status" value="1"/>
</dbReference>
<evidence type="ECO:0000256" key="9">
    <source>
        <dbReference type="ARBA" id="ARBA00023125"/>
    </source>
</evidence>
<evidence type="ECO:0000256" key="8">
    <source>
        <dbReference type="ARBA" id="ARBA00022833"/>
    </source>
</evidence>
<dbReference type="EMBL" id="FQZQ01000001">
    <property type="protein sequence ID" value="SHI41479.1"/>
    <property type="molecule type" value="Genomic_DNA"/>
</dbReference>
<dbReference type="SMART" id="SM00898">
    <property type="entry name" value="Fapy_DNA_glyco"/>
    <property type="match status" value="1"/>
</dbReference>
<feature type="binding site" evidence="15">
    <location>
        <position position="119"/>
    </location>
    <ligand>
        <name>DNA</name>
        <dbReference type="ChEBI" id="CHEBI:16991"/>
    </ligand>
</feature>
<dbReference type="Pfam" id="PF06831">
    <property type="entry name" value="H2TH"/>
    <property type="match status" value="1"/>
</dbReference>
<keyword evidence="5 15" id="KW-0227">DNA damage</keyword>
<dbReference type="GO" id="GO:0003684">
    <property type="term" value="F:damaged DNA binding"/>
    <property type="evidence" value="ECO:0007669"/>
    <property type="project" value="InterPro"/>
</dbReference>
<dbReference type="PANTHER" id="PTHR22993">
    <property type="entry name" value="FORMAMIDOPYRIMIDINE-DNA GLYCOSYLASE"/>
    <property type="match status" value="1"/>
</dbReference>
<dbReference type="Gene3D" id="3.20.190.10">
    <property type="entry name" value="MutM-like, N-terminal"/>
    <property type="match status" value="1"/>
</dbReference>
<evidence type="ECO:0000256" key="10">
    <source>
        <dbReference type="ARBA" id="ARBA00023204"/>
    </source>
</evidence>
<dbReference type="GO" id="GO:0034039">
    <property type="term" value="F:8-oxo-7,8-dihydroguanine DNA N-glycosylase activity"/>
    <property type="evidence" value="ECO:0007669"/>
    <property type="project" value="TreeGrafter"/>
</dbReference>
<evidence type="ECO:0000256" key="6">
    <source>
        <dbReference type="ARBA" id="ARBA00022771"/>
    </source>
</evidence>
<dbReference type="PROSITE" id="PS51066">
    <property type="entry name" value="ZF_FPG_2"/>
    <property type="match status" value="1"/>
</dbReference>
<comment type="catalytic activity">
    <reaction evidence="1 15">
        <text>Hydrolysis of DNA containing ring-opened 7-methylguanine residues, releasing 2,6-diamino-4-hydroxy-5-(N-methyl)formamidopyrimidine.</text>
        <dbReference type="EC" id="3.2.2.23"/>
    </reaction>
</comment>
<evidence type="ECO:0000259" key="17">
    <source>
        <dbReference type="PROSITE" id="PS51068"/>
    </source>
</evidence>
<comment type="subunit">
    <text evidence="3 15">Monomer.</text>
</comment>
<accession>A0A1M6AY90</accession>
<evidence type="ECO:0000313" key="19">
    <source>
        <dbReference type="Proteomes" id="UP000183982"/>
    </source>
</evidence>
<dbReference type="EC" id="3.2.2.23" evidence="15"/>
<feature type="domain" description="Formamidopyrimidine-DNA glycosylase catalytic" evidence="17">
    <location>
        <begin position="2"/>
        <end position="122"/>
    </location>
</feature>
<comment type="cofactor">
    <cofactor evidence="15">
        <name>Zn(2+)</name>
        <dbReference type="ChEBI" id="CHEBI:29105"/>
    </cofactor>
    <text evidence="15">Binds 1 zinc ion per subunit.</text>
</comment>
<keyword evidence="19" id="KW-1185">Reference proteome</keyword>
<organism evidence="18 19">
    <name type="scientific">Shimia gijangensis</name>
    <dbReference type="NCBI Taxonomy" id="1470563"/>
    <lineage>
        <taxon>Bacteria</taxon>
        <taxon>Pseudomonadati</taxon>
        <taxon>Pseudomonadota</taxon>
        <taxon>Alphaproteobacteria</taxon>
        <taxon>Rhodobacterales</taxon>
        <taxon>Roseobacteraceae</taxon>
    </lineage>
</organism>
<keyword evidence="11 15" id="KW-0456">Lyase</keyword>
<feature type="binding site" evidence="15">
    <location>
        <position position="100"/>
    </location>
    <ligand>
        <name>DNA</name>
        <dbReference type="ChEBI" id="CHEBI:16991"/>
    </ligand>
</feature>
<name>A0A1M6AY90_9RHOB</name>
<dbReference type="Pfam" id="PF06827">
    <property type="entry name" value="zf-FPG_IleRS"/>
    <property type="match status" value="1"/>
</dbReference>
<dbReference type="NCBIfam" id="TIGR00577">
    <property type="entry name" value="fpg"/>
    <property type="match status" value="1"/>
</dbReference>
<dbReference type="HAMAP" id="MF_00103">
    <property type="entry name" value="Fapy_DNA_glycosyl"/>
    <property type="match status" value="1"/>
</dbReference>
<keyword evidence="12 15" id="KW-0511">Multifunctional enzyme</keyword>
<dbReference type="OrthoDB" id="9800855at2"/>
<evidence type="ECO:0000256" key="7">
    <source>
        <dbReference type="ARBA" id="ARBA00022801"/>
    </source>
</evidence>
<feature type="active site" description="Schiff-base intermediate with DNA" evidence="15">
    <location>
        <position position="2"/>
    </location>
</feature>
<dbReference type="GO" id="GO:0006284">
    <property type="term" value="P:base-excision repair"/>
    <property type="evidence" value="ECO:0007669"/>
    <property type="project" value="InterPro"/>
</dbReference>
<dbReference type="PROSITE" id="PS51068">
    <property type="entry name" value="FPG_CAT"/>
    <property type="match status" value="1"/>
</dbReference>
<dbReference type="Proteomes" id="UP000183982">
    <property type="component" value="Unassembled WGS sequence"/>
</dbReference>
<feature type="active site" description="Proton donor" evidence="15">
    <location>
        <position position="3"/>
    </location>
</feature>
<dbReference type="GO" id="GO:0140078">
    <property type="term" value="F:class I DNA-(apurinic or apyrimidinic site) endonuclease activity"/>
    <property type="evidence" value="ECO:0007669"/>
    <property type="project" value="UniProtKB-EC"/>
</dbReference>
<dbReference type="STRING" id="1470563.SAMN05444000_10180"/>
<evidence type="ECO:0000256" key="11">
    <source>
        <dbReference type="ARBA" id="ARBA00023239"/>
    </source>
</evidence>
<protein>
    <recommendedName>
        <fullName evidence="15">Formamidopyrimidine-DNA glycosylase</fullName>
        <shortName evidence="15">Fapy-DNA glycosylase</shortName>
        <ecNumber evidence="15">3.2.2.23</ecNumber>
    </recommendedName>
    <alternativeName>
        <fullName evidence="15">DNA-(apurinic or apyrimidinic site) lyase MutM</fullName>
        <shortName evidence="15">AP lyase MutM</shortName>
        <ecNumber evidence="15">4.2.99.18</ecNumber>
    </alternativeName>
</protein>
<dbReference type="InterPro" id="IPR015886">
    <property type="entry name" value="H2TH_FPG"/>
</dbReference>
<evidence type="ECO:0000256" key="1">
    <source>
        <dbReference type="ARBA" id="ARBA00001668"/>
    </source>
</evidence>
<comment type="catalytic activity">
    <reaction evidence="14 15">
        <text>2'-deoxyribonucleotide-(2'-deoxyribose 5'-phosphate)-2'-deoxyribonucleotide-DNA = a 3'-end 2'-deoxyribonucleotide-(2,3-dehydro-2,3-deoxyribose 5'-phosphate)-DNA + a 5'-end 5'-phospho-2'-deoxyribonucleoside-DNA + H(+)</text>
        <dbReference type="Rhea" id="RHEA:66592"/>
        <dbReference type="Rhea" id="RHEA-COMP:13180"/>
        <dbReference type="Rhea" id="RHEA-COMP:16897"/>
        <dbReference type="Rhea" id="RHEA-COMP:17067"/>
        <dbReference type="ChEBI" id="CHEBI:15378"/>
        <dbReference type="ChEBI" id="CHEBI:136412"/>
        <dbReference type="ChEBI" id="CHEBI:157695"/>
        <dbReference type="ChEBI" id="CHEBI:167181"/>
        <dbReference type="EC" id="4.2.99.18"/>
    </reaction>
</comment>
<evidence type="ECO:0000256" key="5">
    <source>
        <dbReference type="ARBA" id="ARBA00022763"/>
    </source>
</evidence>
<keyword evidence="9 15" id="KW-0238">DNA-binding</keyword>
<keyword evidence="6 15" id="KW-0863">Zinc-finger</keyword>
<evidence type="ECO:0000256" key="15">
    <source>
        <dbReference type="HAMAP-Rule" id="MF_00103"/>
    </source>
</evidence>
<dbReference type="SUPFAM" id="SSF57716">
    <property type="entry name" value="Glucocorticoid receptor-like (DNA-binding domain)"/>
    <property type="match status" value="1"/>
</dbReference>
<evidence type="ECO:0000256" key="12">
    <source>
        <dbReference type="ARBA" id="ARBA00023268"/>
    </source>
</evidence>
<feature type="active site" description="Proton donor; for delta-elimination activity" evidence="15">
    <location>
        <position position="273"/>
    </location>
</feature>
<dbReference type="InterPro" id="IPR020629">
    <property type="entry name" value="FPG_Glyclase"/>
</dbReference>
<keyword evidence="13 15" id="KW-0326">Glycosidase</keyword>
<evidence type="ECO:0000256" key="4">
    <source>
        <dbReference type="ARBA" id="ARBA00022723"/>
    </source>
</evidence>
<evidence type="ECO:0000256" key="3">
    <source>
        <dbReference type="ARBA" id="ARBA00011245"/>
    </source>
</evidence>
<keyword evidence="4 15" id="KW-0479">Metal-binding</keyword>
<gene>
    <name evidence="15" type="primary">mutM</name>
    <name evidence="15" type="synonym">fpg</name>
    <name evidence="18" type="ORF">SAMN05444000_10180</name>
</gene>
<dbReference type="Gene3D" id="1.10.8.50">
    <property type="match status" value="1"/>
</dbReference>
<evidence type="ECO:0000256" key="2">
    <source>
        <dbReference type="ARBA" id="ARBA00009409"/>
    </source>
</evidence>
<dbReference type="InterPro" id="IPR035937">
    <property type="entry name" value="FPG_N"/>
</dbReference>
<dbReference type="RefSeq" id="WP_073248264.1">
    <property type="nucleotide sequence ID" value="NZ_FQZQ01000001.1"/>
</dbReference>